<evidence type="ECO:0000256" key="7">
    <source>
        <dbReference type="ARBA" id="ARBA00023114"/>
    </source>
</evidence>
<feature type="domain" description="OmpA-like" evidence="13">
    <location>
        <begin position="250"/>
        <end position="368"/>
    </location>
</feature>
<keyword evidence="8 10" id="KW-0472">Membrane</keyword>
<dbReference type="GO" id="GO:0009279">
    <property type="term" value="C:cell outer membrane"/>
    <property type="evidence" value="ECO:0007669"/>
    <property type="project" value="UniProtKB-SubCell"/>
</dbReference>
<accession>A0A7W4Z604</accession>
<dbReference type="RefSeq" id="WP_183410496.1">
    <property type="nucleotide sequence ID" value="NZ_JACHWY010000002.1"/>
</dbReference>
<dbReference type="EMBL" id="JACHWY010000002">
    <property type="protein sequence ID" value="MBB3047733.1"/>
    <property type="molecule type" value="Genomic_DNA"/>
</dbReference>
<keyword evidence="4" id="KW-0812">Transmembrane</keyword>
<dbReference type="GO" id="GO:0046930">
    <property type="term" value="C:pore complex"/>
    <property type="evidence" value="ECO:0007669"/>
    <property type="project" value="UniProtKB-KW"/>
</dbReference>
<keyword evidence="3" id="KW-1134">Transmembrane beta strand</keyword>
<dbReference type="SUPFAM" id="SSF103647">
    <property type="entry name" value="TSP type-3 repeat"/>
    <property type="match status" value="1"/>
</dbReference>
<dbReference type="GO" id="GO:0015288">
    <property type="term" value="F:porin activity"/>
    <property type="evidence" value="ECO:0007669"/>
    <property type="project" value="UniProtKB-KW"/>
</dbReference>
<evidence type="ECO:0000256" key="12">
    <source>
        <dbReference type="SAM" id="SignalP"/>
    </source>
</evidence>
<dbReference type="InterPro" id="IPR006664">
    <property type="entry name" value="OMP_bac"/>
</dbReference>
<dbReference type="GO" id="GO:0005509">
    <property type="term" value="F:calcium ion binding"/>
    <property type="evidence" value="ECO:0007669"/>
    <property type="project" value="InterPro"/>
</dbReference>
<dbReference type="Gene3D" id="2.40.160.20">
    <property type="match status" value="1"/>
</dbReference>
<dbReference type="InterPro" id="IPR027385">
    <property type="entry name" value="Beta-barrel_OMP"/>
</dbReference>
<dbReference type="SUPFAM" id="SSF56925">
    <property type="entry name" value="OMPA-like"/>
    <property type="match status" value="1"/>
</dbReference>
<dbReference type="InterPro" id="IPR028974">
    <property type="entry name" value="TSP_type-3_rpt"/>
</dbReference>
<comment type="caution">
    <text evidence="14">The sequence shown here is derived from an EMBL/GenBank/DDBJ whole genome shotgun (WGS) entry which is preliminary data.</text>
</comment>
<sequence length="370" mass="39681">MKKTFAVSILAAAAAGLSANVAAEGPWRASLGVGLQTFDGEWDLDDVATGVIGIERQLSEDWGVEFRYMNSSPDHKYNDNIDADLNQGSLDLLRYYGGERWKPYAAIGLGHAEFDFDGAGDNAVTQANIGGGVRYLFDDSWSARFDIRAINSLDVEQTDGLVTLGVAYAFGDSQAKPKPKPAPMKPMEKDTDGDGVGDTTDRCANTPIGVVVNASGCPLDTDGDGVADYKDKCPQTPAGRQVDETGCKFVLTRTEQIRMEVNFASNSAEIPAQYQAEVAKVADFLKKFGGVSAVIEGHSDSSGADAYNKTLSQRRADAVKAALVTRYGIDASRLTAIGYGEERPIASNETREGRKQNRRVVAVLKAEVSE</sequence>
<dbReference type="PROSITE" id="PS51123">
    <property type="entry name" value="OMPA_2"/>
    <property type="match status" value="1"/>
</dbReference>
<organism evidence="14 15">
    <name type="scientific">Litorivivens lipolytica</name>
    <dbReference type="NCBI Taxonomy" id="1524264"/>
    <lineage>
        <taxon>Bacteria</taxon>
        <taxon>Pseudomonadati</taxon>
        <taxon>Pseudomonadota</taxon>
        <taxon>Gammaproteobacteria</taxon>
        <taxon>Litorivivens</taxon>
    </lineage>
</organism>
<feature type="chain" id="PRO_5031134356" evidence="12">
    <location>
        <begin position="24"/>
        <end position="370"/>
    </location>
</feature>
<protein>
    <submittedName>
        <fullName evidence="14">OOP family OmpA-OmpF porin</fullName>
    </submittedName>
</protein>
<proteinExistence type="predicted"/>
<dbReference type="InterPro" id="IPR050330">
    <property type="entry name" value="Bact_OuterMem_StrucFunc"/>
</dbReference>
<dbReference type="Gene3D" id="3.30.1330.60">
    <property type="entry name" value="OmpA-like domain"/>
    <property type="match status" value="1"/>
</dbReference>
<evidence type="ECO:0000256" key="8">
    <source>
        <dbReference type="ARBA" id="ARBA00023136"/>
    </source>
</evidence>
<keyword evidence="6" id="KW-0406">Ion transport</keyword>
<keyword evidence="5 12" id="KW-0732">Signal</keyword>
<dbReference type="PANTHER" id="PTHR30329">
    <property type="entry name" value="STATOR ELEMENT OF FLAGELLAR MOTOR COMPLEX"/>
    <property type="match status" value="1"/>
</dbReference>
<dbReference type="AlphaFoldDB" id="A0A7W4Z604"/>
<dbReference type="PRINTS" id="PR01021">
    <property type="entry name" value="OMPADOMAIN"/>
</dbReference>
<feature type="signal peptide" evidence="12">
    <location>
        <begin position="1"/>
        <end position="23"/>
    </location>
</feature>
<evidence type="ECO:0000256" key="4">
    <source>
        <dbReference type="ARBA" id="ARBA00022692"/>
    </source>
</evidence>
<dbReference type="InterPro" id="IPR036737">
    <property type="entry name" value="OmpA-like_sf"/>
</dbReference>
<evidence type="ECO:0000256" key="1">
    <source>
        <dbReference type="ARBA" id="ARBA00004571"/>
    </source>
</evidence>
<evidence type="ECO:0000256" key="6">
    <source>
        <dbReference type="ARBA" id="ARBA00023065"/>
    </source>
</evidence>
<dbReference type="InterPro" id="IPR003367">
    <property type="entry name" value="Thrombospondin_3-like_rpt"/>
</dbReference>
<evidence type="ECO:0000313" key="14">
    <source>
        <dbReference type="EMBL" id="MBB3047733.1"/>
    </source>
</evidence>
<evidence type="ECO:0000256" key="2">
    <source>
        <dbReference type="ARBA" id="ARBA00022448"/>
    </source>
</evidence>
<comment type="subcellular location">
    <subcellularLocation>
        <location evidence="1">Cell outer membrane</location>
        <topology evidence="1">Multi-pass membrane protein</topology>
    </subcellularLocation>
</comment>
<evidence type="ECO:0000256" key="5">
    <source>
        <dbReference type="ARBA" id="ARBA00022729"/>
    </source>
</evidence>
<keyword evidence="15" id="KW-1185">Reference proteome</keyword>
<keyword evidence="2" id="KW-0813">Transport</keyword>
<feature type="region of interest" description="Disordered" evidence="11">
    <location>
        <begin position="173"/>
        <end position="199"/>
    </location>
</feature>
<dbReference type="Pfam" id="PF02412">
    <property type="entry name" value="TSP_3"/>
    <property type="match status" value="2"/>
</dbReference>
<keyword evidence="9" id="KW-0998">Cell outer membrane</keyword>
<dbReference type="GO" id="GO:0007155">
    <property type="term" value="P:cell adhesion"/>
    <property type="evidence" value="ECO:0007669"/>
    <property type="project" value="InterPro"/>
</dbReference>
<evidence type="ECO:0000259" key="13">
    <source>
        <dbReference type="PROSITE" id="PS51123"/>
    </source>
</evidence>
<dbReference type="SUPFAM" id="SSF103088">
    <property type="entry name" value="OmpA-like"/>
    <property type="match status" value="1"/>
</dbReference>
<dbReference type="GO" id="GO:0006811">
    <property type="term" value="P:monoatomic ion transport"/>
    <property type="evidence" value="ECO:0007669"/>
    <property type="project" value="UniProtKB-KW"/>
</dbReference>
<dbReference type="CDD" id="cd07185">
    <property type="entry name" value="OmpA_C-like"/>
    <property type="match status" value="1"/>
</dbReference>
<dbReference type="Pfam" id="PF00691">
    <property type="entry name" value="OmpA"/>
    <property type="match status" value="1"/>
</dbReference>
<dbReference type="PANTHER" id="PTHR30329:SF21">
    <property type="entry name" value="LIPOPROTEIN YIAD-RELATED"/>
    <property type="match status" value="1"/>
</dbReference>
<evidence type="ECO:0000256" key="3">
    <source>
        <dbReference type="ARBA" id="ARBA00022452"/>
    </source>
</evidence>
<gene>
    <name evidence="14" type="ORF">FHR99_001999</name>
</gene>
<dbReference type="Pfam" id="PF13505">
    <property type="entry name" value="OMP_b-brl"/>
    <property type="match status" value="1"/>
</dbReference>
<reference evidence="14 15" key="1">
    <citation type="submission" date="2020-08" db="EMBL/GenBank/DDBJ databases">
        <title>Genomic Encyclopedia of Type Strains, Phase III (KMG-III): the genomes of soil and plant-associated and newly described type strains.</title>
        <authorList>
            <person name="Whitman W."/>
        </authorList>
    </citation>
    <scope>NUCLEOTIDE SEQUENCE [LARGE SCALE GENOMIC DNA]</scope>
    <source>
        <strain evidence="14 15">CECT 8654</strain>
    </source>
</reference>
<name>A0A7W4Z604_9GAMM</name>
<keyword evidence="7" id="KW-0626">Porin</keyword>
<evidence type="ECO:0000256" key="10">
    <source>
        <dbReference type="PROSITE-ProRule" id="PRU00473"/>
    </source>
</evidence>
<dbReference type="InterPro" id="IPR011250">
    <property type="entry name" value="OMP/PagP_B-barrel"/>
</dbReference>
<dbReference type="Proteomes" id="UP000537130">
    <property type="component" value="Unassembled WGS sequence"/>
</dbReference>
<evidence type="ECO:0000313" key="15">
    <source>
        <dbReference type="Proteomes" id="UP000537130"/>
    </source>
</evidence>
<evidence type="ECO:0000256" key="9">
    <source>
        <dbReference type="ARBA" id="ARBA00023237"/>
    </source>
</evidence>
<dbReference type="InterPro" id="IPR006665">
    <property type="entry name" value="OmpA-like"/>
</dbReference>
<evidence type="ECO:0000256" key="11">
    <source>
        <dbReference type="SAM" id="MobiDB-lite"/>
    </source>
</evidence>